<protein>
    <recommendedName>
        <fullName evidence="5">Pentatricopeptide repeat-containing protein</fullName>
    </recommendedName>
</protein>
<evidence type="ECO:0008006" key="5">
    <source>
        <dbReference type="Google" id="ProtNLM"/>
    </source>
</evidence>
<keyword evidence="1" id="KW-0677">Repeat</keyword>
<dbReference type="OrthoDB" id="185373at2759"/>
<dbReference type="Pfam" id="PF20431">
    <property type="entry name" value="E_motif"/>
    <property type="match status" value="1"/>
</dbReference>
<keyword evidence="4" id="KW-1185">Reference proteome</keyword>
<dbReference type="PANTHER" id="PTHR47926">
    <property type="entry name" value="PENTATRICOPEPTIDE REPEAT-CONTAINING PROTEIN"/>
    <property type="match status" value="1"/>
</dbReference>
<feature type="repeat" description="PPR" evidence="2">
    <location>
        <begin position="276"/>
        <end position="310"/>
    </location>
</feature>
<dbReference type="EMBL" id="JADFTS010000001">
    <property type="protein sequence ID" value="KAF9625981.1"/>
    <property type="molecule type" value="Genomic_DNA"/>
</dbReference>
<evidence type="ECO:0000256" key="1">
    <source>
        <dbReference type="ARBA" id="ARBA00022737"/>
    </source>
</evidence>
<proteinExistence type="predicted"/>
<feature type="repeat" description="PPR" evidence="2">
    <location>
        <begin position="175"/>
        <end position="209"/>
    </location>
</feature>
<dbReference type="Proteomes" id="UP000631114">
    <property type="component" value="Unassembled WGS sequence"/>
</dbReference>
<dbReference type="AlphaFoldDB" id="A0A835IXN5"/>
<dbReference type="FunFam" id="1.25.40.10:FF:000184">
    <property type="entry name" value="Pentatricopeptide repeat-containing protein, chloroplastic"/>
    <property type="match status" value="1"/>
</dbReference>
<dbReference type="PANTHER" id="PTHR47926:SF490">
    <property type="entry name" value="REPEAT-LIKE SUPERFAMILY PROTEIN, PUTATIVE-RELATED"/>
    <property type="match status" value="1"/>
</dbReference>
<dbReference type="PROSITE" id="PS51375">
    <property type="entry name" value="PPR"/>
    <property type="match status" value="5"/>
</dbReference>
<feature type="repeat" description="PPR" evidence="2">
    <location>
        <begin position="346"/>
        <end position="376"/>
    </location>
</feature>
<dbReference type="Gene3D" id="1.25.40.10">
    <property type="entry name" value="Tetratricopeptide repeat domain"/>
    <property type="match status" value="4"/>
</dbReference>
<evidence type="ECO:0000313" key="3">
    <source>
        <dbReference type="EMBL" id="KAF9625981.1"/>
    </source>
</evidence>
<evidence type="ECO:0000256" key="2">
    <source>
        <dbReference type="PROSITE-ProRule" id="PRU00708"/>
    </source>
</evidence>
<dbReference type="Pfam" id="PF13041">
    <property type="entry name" value="PPR_2"/>
    <property type="match status" value="3"/>
</dbReference>
<dbReference type="Pfam" id="PF01535">
    <property type="entry name" value="PPR"/>
    <property type="match status" value="2"/>
</dbReference>
<feature type="repeat" description="PPR" evidence="2">
    <location>
        <begin position="377"/>
        <end position="411"/>
    </location>
</feature>
<evidence type="ECO:0000313" key="4">
    <source>
        <dbReference type="Proteomes" id="UP000631114"/>
    </source>
</evidence>
<comment type="caution">
    <text evidence="3">The sequence shown here is derived from an EMBL/GenBank/DDBJ whole genome shotgun (WGS) entry which is preliminary data.</text>
</comment>
<dbReference type="InterPro" id="IPR002885">
    <property type="entry name" value="PPR_rpt"/>
</dbReference>
<dbReference type="FunFam" id="1.25.40.10:FF:000343">
    <property type="entry name" value="Pentatricopeptide repeat-containing protein At3g58590"/>
    <property type="match status" value="1"/>
</dbReference>
<dbReference type="InterPro" id="IPR011990">
    <property type="entry name" value="TPR-like_helical_dom_sf"/>
</dbReference>
<dbReference type="InterPro" id="IPR046960">
    <property type="entry name" value="PPR_At4g14850-like_plant"/>
</dbReference>
<accession>A0A835IXN5</accession>
<dbReference type="GO" id="GO:0003723">
    <property type="term" value="F:RNA binding"/>
    <property type="evidence" value="ECO:0007669"/>
    <property type="project" value="InterPro"/>
</dbReference>
<gene>
    <name evidence="3" type="ORF">IFM89_028367</name>
</gene>
<organism evidence="3 4">
    <name type="scientific">Coptis chinensis</name>
    <dbReference type="NCBI Taxonomy" id="261450"/>
    <lineage>
        <taxon>Eukaryota</taxon>
        <taxon>Viridiplantae</taxon>
        <taxon>Streptophyta</taxon>
        <taxon>Embryophyta</taxon>
        <taxon>Tracheophyta</taxon>
        <taxon>Spermatophyta</taxon>
        <taxon>Magnoliopsida</taxon>
        <taxon>Ranunculales</taxon>
        <taxon>Ranunculaceae</taxon>
        <taxon>Coptidoideae</taxon>
        <taxon>Coptis</taxon>
    </lineage>
</organism>
<name>A0A835IXN5_9MAGN</name>
<dbReference type="NCBIfam" id="TIGR00756">
    <property type="entry name" value="PPR"/>
    <property type="match status" value="4"/>
</dbReference>
<dbReference type="FunFam" id="1.25.40.10:FF:000344">
    <property type="entry name" value="Pentatricopeptide repeat-containing protein"/>
    <property type="match status" value="1"/>
</dbReference>
<dbReference type="InterPro" id="IPR046848">
    <property type="entry name" value="E_motif"/>
</dbReference>
<reference evidence="3 4" key="1">
    <citation type="submission" date="2020-10" db="EMBL/GenBank/DDBJ databases">
        <title>The Coptis chinensis genome and diversification of protoberbering-type alkaloids.</title>
        <authorList>
            <person name="Wang B."/>
            <person name="Shu S."/>
            <person name="Song C."/>
            <person name="Liu Y."/>
        </authorList>
    </citation>
    <scope>NUCLEOTIDE SEQUENCE [LARGE SCALE GENOMIC DNA]</scope>
    <source>
        <strain evidence="3">HL-2020</strain>
        <tissue evidence="3">Leaf</tissue>
    </source>
</reference>
<sequence>MIRFQRVFSVEHEKLIFLLKTCTQTCEIIQVHAHMVKTGLDVVHFPVSKLLASVAMSDIDYGAKIFSEIGNPNLFMFNTMLRGYSTSGKPKQALLLFNTLRAQGILLDQFTFICTLKACARKVAVGTGVAIHSVVLKSGFDYYIDVRNSLLSFYSSCQRIGDAHRLFDMFPEERDLVSWNTLMGAYIKISQPVAVTNLFTEMHINGFDVTATTVLTVLSACGDLRNLWGGEAVHAYCIKRRFCSELNVVTAIVMMYSKNGCMGTARKIFDGVLKKDIVLWNCIIEGYAGNGLLEESLCLLQLMNLEKVKPNSATLAGVLSTCASSGALAVGVRIHEYIEKASLGLDEVLGTALLDMYSKCGSVEKAADIFESMQRKDVRSWTAMITGCGVNGLAWEAIQLFERMQVMGVVPNEVTFLAVLNACSHGGLVREGKLYFEKMIRVYGFSPGIAHYGCMIDLLGRAGLLEEAYDLIKSLPIERDTTAWRALLAACRVHGHVELGETARRTLMELNDEHPTDSILLSSSYAIHGRWDDITKIREEAGMRKEVGWSSIEMDN</sequence>
<dbReference type="GO" id="GO:0009451">
    <property type="term" value="P:RNA modification"/>
    <property type="evidence" value="ECO:0007669"/>
    <property type="project" value="InterPro"/>
</dbReference>
<feature type="repeat" description="PPR" evidence="2">
    <location>
        <begin position="73"/>
        <end position="107"/>
    </location>
</feature>